<evidence type="ECO:0000256" key="4">
    <source>
        <dbReference type="ARBA" id="ARBA00023033"/>
    </source>
</evidence>
<dbReference type="InterPro" id="IPR011251">
    <property type="entry name" value="Luciferase-like_dom"/>
</dbReference>
<name>A0ABS1JED9_9BACL</name>
<evidence type="ECO:0000259" key="5">
    <source>
        <dbReference type="Pfam" id="PF00296"/>
    </source>
</evidence>
<dbReference type="InterPro" id="IPR036661">
    <property type="entry name" value="Luciferase-like_sf"/>
</dbReference>
<proteinExistence type="predicted"/>
<dbReference type="PANTHER" id="PTHR42847:SF4">
    <property type="entry name" value="ALKANESULFONATE MONOOXYGENASE-RELATED"/>
    <property type="match status" value="1"/>
</dbReference>
<dbReference type="RefSeq" id="WP_201637614.1">
    <property type="nucleotide sequence ID" value="NZ_JAEQNB010000006.1"/>
</dbReference>
<dbReference type="Pfam" id="PF00296">
    <property type="entry name" value="Bac_luciferase"/>
    <property type="match status" value="1"/>
</dbReference>
<keyword evidence="2" id="KW-0288">FMN</keyword>
<sequence>MEFCWGLPIYPTSQHQELFNAYLDHSKRAEANYFDSVLLSVAPTAVDPFVAATMIGMNTKQIRVLIAQNTNQVIPTHTAKALNTLNALIGDRADINIVTGSASMTLARDGKPESHDVRYARTREYTDLLQRLRKGVTTFKGEFFYVENSDIYPKENPEHRASYFVAGSSESAMDAAARYGDAYILYACDRQTLAAQYEKVKTMAKAHGREGLKYAVLVDIIARETTEEAWKAAYELLERTPAALKRMTKLFLKNADSVGLSRYKDLSGGDDFMVDKHLWGGLSQVNPSNSISIVGNYEEVISTLRDFRDAGADYFLITALASDEHEIERIGQQIVRPLKEEEI</sequence>
<dbReference type="InterPro" id="IPR050172">
    <property type="entry name" value="SsuD_RutA_monooxygenase"/>
</dbReference>
<evidence type="ECO:0000313" key="7">
    <source>
        <dbReference type="Proteomes" id="UP000602284"/>
    </source>
</evidence>
<organism evidence="6 7">
    <name type="scientific">Tumebacillus amylolyticus</name>
    <dbReference type="NCBI Taxonomy" id="2801339"/>
    <lineage>
        <taxon>Bacteria</taxon>
        <taxon>Bacillati</taxon>
        <taxon>Bacillota</taxon>
        <taxon>Bacilli</taxon>
        <taxon>Bacillales</taxon>
        <taxon>Alicyclobacillaceae</taxon>
        <taxon>Tumebacillus</taxon>
    </lineage>
</organism>
<dbReference type="SUPFAM" id="SSF51679">
    <property type="entry name" value="Bacterial luciferase-like"/>
    <property type="match status" value="1"/>
</dbReference>
<dbReference type="EMBL" id="JAEQNB010000006">
    <property type="protein sequence ID" value="MBL0388659.1"/>
    <property type="molecule type" value="Genomic_DNA"/>
</dbReference>
<keyword evidence="1" id="KW-0285">Flavoprotein</keyword>
<protein>
    <submittedName>
        <fullName evidence="6">LLM class flavin-dependent oxidoreductase</fullName>
    </submittedName>
</protein>
<dbReference type="PANTHER" id="PTHR42847">
    <property type="entry name" value="ALKANESULFONATE MONOOXYGENASE"/>
    <property type="match status" value="1"/>
</dbReference>
<accession>A0ABS1JED9</accession>
<evidence type="ECO:0000313" key="6">
    <source>
        <dbReference type="EMBL" id="MBL0388659.1"/>
    </source>
</evidence>
<dbReference type="Proteomes" id="UP000602284">
    <property type="component" value="Unassembled WGS sequence"/>
</dbReference>
<evidence type="ECO:0000256" key="3">
    <source>
        <dbReference type="ARBA" id="ARBA00023002"/>
    </source>
</evidence>
<keyword evidence="7" id="KW-1185">Reference proteome</keyword>
<reference evidence="6 7" key="1">
    <citation type="submission" date="2021-01" db="EMBL/GenBank/DDBJ databases">
        <title>Tumebacillus sp. strain ITR2 16S ribosomal RNA gene Genome sequencing and assembly.</title>
        <authorList>
            <person name="Kang M."/>
        </authorList>
    </citation>
    <scope>NUCLEOTIDE SEQUENCE [LARGE SCALE GENOMIC DNA]</scope>
    <source>
        <strain evidence="6 7">ITR2</strain>
    </source>
</reference>
<keyword evidence="3" id="KW-0560">Oxidoreductase</keyword>
<dbReference type="Gene3D" id="3.20.20.30">
    <property type="entry name" value="Luciferase-like domain"/>
    <property type="match status" value="1"/>
</dbReference>
<keyword evidence="4" id="KW-0503">Monooxygenase</keyword>
<gene>
    <name evidence="6" type="ORF">JJB07_18800</name>
</gene>
<comment type="caution">
    <text evidence="6">The sequence shown here is derived from an EMBL/GenBank/DDBJ whole genome shotgun (WGS) entry which is preliminary data.</text>
</comment>
<evidence type="ECO:0000256" key="2">
    <source>
        <dbReference type="ARBA" id="ARBA00022643"/>
    </source>
</evidence>
<feature type="domain" description="Luciferase-like" evidence="5">
    <location>
        <begin position="16"/>
        <end position="313"/>
    </location>
</feature>
<evidence type="ECO:0000256" key="1">
    <source>
        <dbReference type="ARBA" id="ARBA00022630"/>
    </source>
</evidence>